<organism evidence="2 3">
    <name type="scientific">Nostocoides vanveenii</name>
    <dbReference type="NCBI Taxonomy" id="330835"/>
    <lineage>
        <taxon>Bacteria</taxon>
        <taxon>Bacillati</taxon>
        <taxon>Actinomycetota</taxon>
        <taxon>Actinomycetes</taxon>
        <taxon>Micrococcales</taxon>
        <taxon>Intrasporangiaceae</taxon>
        <taxon>Nostocoides</taxon>
    </lineage>
</organism>
<reference evidence="2 3" key="1">
    <citation type="journal article" date="2019" name="Int. J. Syst. Evol. Microbiol.">
        <title>The Global Catalogue of Microorganisms (GCM) 10K type strain sequencing project: providing services to taxonomists for standard genome sequencing and annotation.</title>
        <authorList>
            <consortium name="The Broad Institute Genomics Platform"/>
            <consortium name="The Broad Institute Genome Sequencing Center for Infectious Disease"/>
            <person name="Wu L."/>
            <person name="Ma J."/>
        </authorList>
    </citation>
    <scope>NUCLEOTIDE SEQUENCE [LARGE SCALE GENOMIC DNA]</scope>
    <source>
        <strain evidence="2 3">JCM 15591</strain>
    </source>
</reference>
<gene>
    <name evidence="2" type="ORF">GCM10009810_38690</name>
</gene>
<sequence length="80" mass="8426">MPRPLVLAGLVGLSGGEEGVLEGRRLCRAGLGASRPILGEQPAARDHLGEDSRPDEDGNIAQPRESAGVPRAMVRMMPAR</sequence>
<dbReference type="Proteomes" id="UP001501475">
    <property type="component" value="Unassembled WGS sequence"/>
</dbReference>
<protein>
    <submittedName>
        <fullName evidence="2">Uncharacterized protein</fullName>
    </submittedName>
</protein>
<name>A0ABN2L8P8_9MICO</name>
<proteinExistence type="predicted"/>
<feature type="region of interest" description="Disordered" evidence="1">
    <location>
        <begin position="37"/>
        <end position="80"/>
    </location>
</feature>
<keyword evidence="3" id="KW-1185">Reference proteome</keyword>
<accession>A0ABN2L8P8</accession>
<evidence type="ECO:0000313" key="3">
    <source>
        <dbReference type="Proteomes" id="UP001501475"/>
    </source>
</evidence>
<feature type="compositionally biased region" description="Basic and acidic residues" evidence="1">
    <location>
        <begin position="43"/>
        <end position="56"/>
    </location>
</feature>
<evidence type="ECO:0000313" key="2">
    <source>
        <dbReference type="EMBL" id="GAA1777975.1"/>
    </source>
</evidence>
<evidence type="ECO:0000256" key="1">
    <source>
        <dbReference type="SAM" id="MobiDB-lite"/>
    </source>
</evidence>
<dbReference type="EMBL" id="BAAAPN010000107">
    <property type="protein sequence ID" value="GAA1777975.1"/>
    <property type="molecule type" value="Genomic_DNA"/>
</dbReference>
<comment type="caution">
    <text evidence="2">The sequence shown here is derived from an EMBL/GenBank/DDBJ whole genome shotgun (WGS) entry which is preliminary data.</text>
</comment>